<evidence type="ECO:0000313" key="2">
    <source>
        <dbReference type="EMBL" id="CCX09765.1"/>
    </source>
</evidence>
<feature type="transmembrane region" description="Helical" evidence="1">
    <location>
        <begin position="66"/>
        <end position="87"/>
    </location>
</feature>
<dbReference type="Proteomes" id="UP000018144">
    <property type="component" value="Unassembled WGS sequence"/>
</dbReference>
<organism evidence="2 3">
    <name type="scientific">Pyronema omphalodes (strain CBS 100304)</name>
    <name type="common">Pyronema confluens</name>
    <dbReference type="NCBI Taxonomy" id="1076935"/>
    <lineage>
        <taxon>Eukaryota</taxon>
        <taxon>Fungi</taxon>
        <taxon>Dikarya</taxon>
        <taxon>Ascomycota</taxon>
        <taxon>Pezizomycotina</taxon>
        <taxon>Pezizomycetes</taxon>
        <taxon>Pezizales</taxon>
        <taxon>Pyronemataceae</taxon>
        <taxon>Pyronema</taxon>
    </lineage>
</organism>
<sequence length="141" mass="16099">MRPFYEQYEPEPHHESDNVSEDSIILRGMTLTMNSIWIPTRTMKMALAAFISLTNFNNSALNHGGCVCGGAALHLHVYVLGSVSFAFFLSTQLTHSRSIFFHISCCSFLQTSLSSVCLSSNLLYLCHRRDMRWIEMRRMGR</sequence>
<keyword evidence="3" id="KW-1185">Reference proteome</keyword>
<name>U4L327_PYROM</name>
<gene>
    <name evidence="2" type="ORF">PCON_09358</name>
</gene>
<accession>U4L327</accession>
<keyword evidence="1" id="KW-0472">Membrane</keyword>
<reference evidence="2 3" key="1">
    <citation type="journal article" date="2013" name="PLoS Genet.">
        <title>The genome and development-dependent transcriptomes of Pyronema confluens: a window into fungal evolution.</title>
        <authorList>
            <person name="Traeger S."/>
            <person name="Altegoer F."/>
            <person name="Freitag M."/>
            <person name="Gabaldon T."/>
            <person name="Kempken F."/>
            <person name="Kumar A."/>
            <person name="Marcet-Houben M."/>
            <person name="Poggeler S."/>
            <person name="Stajich J.E."/>
            <person name="Nowrousian M."/>
        </authorList>
    </citation>
    <scope>NUCLEOTIDE SEQUENCE [LARGE SCALE GENOMIC DNA]</scope>
    <source>
        <strain evidence="3">CBS 100304</strain>
        <tissue evidence="2">Vegetative mycelium</tissue>
    </source>
</reference>
<proteinExistence type="predicted"/>
<dbReference type="AlphaFoldDB" id="U4L327"/>
<dbReference type="EMBL" id="HF935496">
    <property type="protein sequence ID" value="CCX09765.1"/>
    <property type="molecule type" value="Genomic_DNA"/>
</dbReference>
<evidence type="ECO:0000313" key="3">
    <source>
        <dbReference type="Proteomes" id="UP000018144"/>
    </source>
</evidence>
<protein>
    <submittedName>
        <fullName evidence="2">Uncharacterized protein</fullName>
    </submittedName>
</protein>
<keyword evidence="1" id="KW-1133">Transmembrane helix</keyword>
<keyword evidence="1" id="KW-0812">Transmembrane</keyword>
<evidence type="ECO:0000256" key="1">
    <source>
        <dbReference type="SAM" id="Phobius"/>
    </source>
</evidence>
<feature type="transmembrane region" description="Helical" evidence="1">
    <location>
        <begin position="99"/>
        <end position="126"/>
    </location>
</feature>